<evidence type="ECO:0000313" key="1">
    <source>
        <dbReference type="EMBL" id="GKV47820.1"/>
    </source>
</evidence>
<name>A0AAV5ME65_9ROSI</name>
<comment type="caution">
    <text evidence="1">The sequence shown here is derived from an EMBL/GenBank/DDBJ whole genome shotgun (WGS) entry which is preliminary data.</text>
</comment>
<gene>
    <name evidence="1" type="ORF">SLEP1_g54682</name>
</gene>
<keyword evidence="2" id="KW-1185">Reference proteome</keyword>
<accession>A0AAV5ME65</accession>
<proteinExistence type="predicted"/>
<dbReference type="EMBL" id="BPVZ01000237">
    <property type="protein sequence ID" value="GKV47820.1"/>
    <property type="molecule type" value="Genomic_DNA"/>
</dbReference>
<dbReference type="AlphaFoldDB" id="A0AAV5ME65"/>
<evidence type="ECO:0000313" key="2">
    <source>
        <dbReference type="Proteomes" id="UP001054252"/>
    </source>
</evidence>
<sequence length="38" mass="4361">MKIFHVVRNLRAICGEAFHLAQKKKMKKEVGPYPSASF</sequence>
<reference evidence="1 2" key="1">
    <citation type="journal article" date="2021" name="Commun. Biol.">
        <title>The genome of Shorea leprosula (Dipterocarpaceae) highlights the ecological relevance of drought in aseasonal tropical rainforests.</title>
        <authorList>
            <person name="Ng K.K.S."/>
            <person name="Kobayashi M.J."/>
            <person name="Fawcett J.A."/>
            <person name="Hatakeyama M."/>
            <person name="Paape T."/>
            <person name="Ng C.H."/>
            <person name="Ang C.C."/>
            <person name="Tnah L.H."/>
            <person name="Lee C.T."/>
            <person name="Nishiyama T."/>
            <person name="Sese J."/>
            <person name="O'Brien M.J."/>
            <person name="Copetti D."/>
            <person name="Mohd Noor M.I."/>
            <person name="Ong R.C."/>
            <person name="Putra M."/>
            <person name="Sireger I.Z."/>
            <person name="Indrioko S."/>
            <person name="Kosugi Y."/>
            <person name="Izuno A."/>
            <person name="Isagi Y."/>
            <person name="Lee S.L."/>
            <person name="Shimizu K.K."/>
        </authorList>
    </citation>
    <scope>NUCLEOTIDE SEQUENCE [LARGE SCALE GENOMIC DNA]</scope>
    <source>
        <strain evidence="1">214</strain>
    </source>
</reference>
<organism evidence="1 2">
    <name type="scientific">Rubroshorea leprosula</name>
    <dbReference type="NCBI Taxonomy" id="152421"/>
    <lineage>
        <taxon>Eukaryota</taxon>
        <taxon>Viridiplantae</taxon>
        <taxon>Streptophyta</taxon>
        <taxon>Embryophyta</taxon>
        <taxon>Tracheophyta</taxon>
        <taxon>Spermatophyta</taxon>
        <taxon>Magnoliopsida</taxon>
        <taxon>eudicotyledons</taxon>
        <taxon>Gunneridae</taxon>
        <taxon>Pentapetalae</taxon>
        <taxon>rosids</taxon>
        <taxon>malvids</taxon>
        <taxon>Malvales</taxon>
        <taxon>Dipterocarpaceae</taxon>
        <taxon>Rubroshorea</taxon>
    </lineage>
</organism>
<dbReference type="Proteomes" id="UP001054252">
    <property type="component" value="Unassembled WGS sequence"/>
</dbReference>
<protein>
    <submittedName>
        <fullName evidence="1">Uncharacterized protein</fullName>
    </submittedName>
</protein>